<evidence type="ECO:0000256" key="1">
    <source>
        <dbReference type="ARBA" id="ARBA00001947"/>
    </source>
</evidence>
<dbReference type="Gene3D" id="3.40.50.300">
    <property type="entry name" value="P-loop containing nucleotide triphosphate hydrolases"/>
    <property type="match status" value="2"/>
</dbReference>
<name>A0AAW0DY26_9AGAR</name>
<dbReference type="GO" id="GO:0000794">
    <property type="term" value="C:condensed nuclear chromosome"/>
    <property type="evidence" value="ECO:0007669"/>
    <property type="project" value="TreeGrafter"/>
</dbReference>
<comment type="similarity">
    <text evidence="4">Belongs to the SMC family. RAD50 subfamily.</text>
</comment>
<evidence type="ECO:0000313" key="22">
    <source>
        <dbReference type="EMBL" id="KAK7056765.1"/>
    </source>
</evidence>
<evidence type="ECO:0000256" key="11">
    <source>
        <dbReference type="ARBA" id="ARBA00022833"/>
    </source>
</evidence>
<comment type="caution">
    <text evidence="22">The sequence shown here is derived from an EMBL/GenBank/DDBJ whole genome shotgun (WGS) entry which is preliminary data.</text>
</comment>
<protein>
    <recommendedName>
        <fullName evidence="5">DNA repair protein RAD50</fullName>
    </recommendedName>
</protein>
<dbReference type="InterPro" id="IPR027417">
    <property type="entry name" value="P-loop_NTPase"/>
</dbReference>
<dbReference type="GO" id="GO:0043047">
    <property type="term" value="F:single-stranded telomeric DNA binding"/>
    <property type="evidence" value="ECO:0007669"/>
    <property type="project" value="TreeGrafter"/>
</dbReference>
<evidence type="ECO:0000256" key="7">
    <source>
        <dbReference type="ARBA" id="ARBA00022723"/>
    </source>
</evidence>
<dbReference type="Proteomes" id="UP001383192">
    <property type="component" value="Unassembled WGS sequence"/>
</dbReference>
<reference evidence="22 23" key="1">
    <citation type="submission" date="2024-01" db="EMBL/GenBank/DDBJ databases">
        <title>A draft genome for a cacao thread blight-causing isolate of Paramarasmius palmivorus.</title>
        <authorList>
            <person name="Baruah I.K."/>
            <person name="Bukari Y."/>
            <person name="Amoako-Attah I."/>
            <person name="Meinhardt L.W."/>
            <person name="Bailey B.A."/>
            <person name="Cohen S.P."/>
        </authorList>
    </citation>
    <scope>NUCLEOTIDE SEQUENCE [LARGE SCALE GENOMIC DNA]</scope>
    <source>
        <strain evidence="22 23">GH-12</strain>
    </source>
</reference>
<evidence type="ECO:0000256" key="9">
    <source>
        <dbReference type="ARBA" id="ARBA00022763"/>
    </source>
</evidence>
<dbReference type="PANTHER" id="PTHR18867:SF12">
    <property type="entry name" value="DNA REPAIR PROTEIN RAD50"/>
    <property type="match status" value="1"/>
</dbReference>
<dbReference type="GO" id="GO:0000722">
    <property type="term" value="P:telomere maintenance via recombination"/>
    <property type="evidence" value="ECO:0007669"/>
    <property type="project" value="TreeGrafter"/>
</dbReference>
<feature type="coiled-coil region" evidence="19">
    <location>
        <begin position="485"/>
        <end position="549"/>
    </location>
</feature>
<keyword evidence="16" id="KW-0539">Nucleus</keyword>
<evidence type="ECO:0000259" key="21">
    <source>
        <dbReference type="Pfam" id="PF13476"/>
    </source>
</evidence>
<evidence type="ECO:0000256" key="15">
    <source>
        <dbReference type="ARBA" id="ARBA00023204"/>
    </source>
</evidence>
<evidence type="ECO:0000256" key="16">
    <source>
        <dbReference type="ARBA" id="ARBA00023242"/>
    </source>
</evidence>
<dbReference type="GO" id="GO:0003691">
    <property type="term" value="F:double-stranded telomeric DNA binding"/>
    <property type="evidence" value="ECO:0007669"/>
    <property type="project" value="TreeGrafter"/>
</dbReference>
<dbReference type="Pfam" id="PF13476">
    <property type="entry name" value="AAA_23"/>
    <property type="match status" value="1"/>
</dbReference>
<dbReference type="GO" id="GO:0030870">
    <property type="term" value="C:Mre11 complex"/>
    <property type="evidence" value="ECO:0007669"/>
    <property type="project" value="InterPro"/>
</dbReference>
<comment type="subcellular location">
    <subcellularLocation>
        <location evidence="3">Chromosome</location>
    </subcellularLocation>
    <subcellularLocation>
        <location evidence="2">Nucleus</location>
    </subcellularLocation>
</comment>
<gene>
    <name evidence="22" type="primary">RAD50</name>
    <name evidence="22" type="ORF">VNI00_002482</name>
</gene>
<keyword evidence="7" id="KW-0479">Metal-binding</keyword>
<dbReference type="GO" id="GO:0007127">
    <property type="term" value="P:meiosis I"/>
    <property type="evidence" value="ECO:0007669"/>
    <property type="project" value="UniProtKB-ARBA"/>
</dbReference>
<evidence type="ECO:0000256" key="14">
    <source>
        <dbReference type="ARBA" id="ARBA00023054"/>
    </source>
</evidence>
<keyword evidence="10" id="KW-0378">Hydrolase</keyword>
<keyword evidence="8" id="KW-0547">Nucleotide-binding</keyword>
<evidence type="ECO:0000256" key="17">
    <source>
        <dbReference type="ARBA" id="ARBA00023254"/>
    </source>
</evidence>
<dbReference type="GO" id="GO:0016887">
    <property type="term" value="F:ATP hydrolysis activity"/>
    <property type="evidence" value="ECO:0007669"/>
    <property type="project" value="InterPro"/>
</dbReference>
<evidence type="ECO:0000256" key="12">
    <source>
        <dbReference type="ARBA" id="ARBA00022840"/>
    </source>
</evidence>
<evidence type="ECO:0000256" key="8">
    <source>
        <dbReference type="ARBA" id="ARBA00022741"/>
    </source>
</evidence>
<feature type="domain" description="Rad50/SbcC-type AAA" evidence="21">
    <location>
        <begin position="15"/>
        <end position="239"/>
    </location>
</feature>
<accession>A0AAW0DY26</accession>
<evidence type="ECO:0000256" key="10">
    <source>
        <dbReference type="ARBA" id="ARBA00022801"/>
    </source>
</evidence>
<dbReference type="GO" id="GO:0051880">
    <property type="term" value="F:G-quadruplex DNA binding"/>
    <property type="evidence" value="ECO:0007669"/>
    <property type="project" value="TreeGrafter"/>
</dbReference>
<evidence type="ECO:0000256" key="19">
    <source>
        <dbReference type="SAM" id="Coils"/>
    </source>
</evidence>
<keyword evidence="9" id="KW-0227">DNA damage</keyword>
<evidence type="ECO:0000256" key="2">
    <source>
        <dbReference type="ARBA" id="ARBA00004123"/>
    </source>
</evidence>
<keyword evidence="11" id="KW-0862">Zinc</keyword>
<keyword evidence="17" id="KW-0469">Meiosis</keyword>
<dbReference type="SUPFAM" id="SSF52540">
    <property type="entry name" value="P-loop containing nucleoside triphosphate hydrolases"/>
    <property type="match status" value="2"/>
</dbReference>
<evidence type="ECO:0000256" key="5">
    <source>
        <dbReference type="ARBA" id="ARBA00017893"/>
    </source>
</evidence>
<comment type="catalytic activity">
    <reaction evidence="18">
        <text>ATP + H2O = ADP + phosphate + H(+)</text>
        <dbReference type="Rhea" id="RHEA:13065"/>
        <dbReference type="ChEBI" id="CHEBI:15377"/>
        <dbReference type="ChEBI" id="CHEBI:15378"/>
        <dbReference type="ChEBI" id="CHEBI:30616"/>
        <dbReference type="ChEBI" id="CHEBI:43474"/>
        <dbReference type="ChEBI" id="CHEBI:456216"/>
    </reaction>
</comment>
<dbReference type="InterPro" id="IPR004584">
    <property type="entry name" value="Rad50_eukaryotes"/>
</dbReference>
<keyword evidence="23" id="KW-1185">Reference proteome</keyword>
<feature type="coiled-coil region" evidence="19">
    <location>
        <begin position="205"/>
        <end position="360"/>
    </location>
</feature>
<feature type="coiled-coil region" evidence="19">
    <location>
        <begin position="616"/>
        <end position="672"/>
    </location>
</feature>
<evidence type="ECO:0000256" key="13">
    <source>
        <dbReference type="ARBA" id="ARBA00022842"/>
    </source>
</evidence>
<feature type="coiled-coil region" evidence="19">
    <location>
        <begin position="984"/>
        <end position="1011"/>
    </location>
</feature>
<dbReference type="EMBL" id="JAYKXP010000006">
    <property type="protein sequence ID" value="KAK7056765.1"/>
    <property type="molecule type" value="Genomic_DNA"/>
</dbReference>
<dbReference type="NCBIfam" id="TIGR00606">
    <property type="entry name" value="rad50"/>
    <property type="match status" value="1"/>
</dbReference>
<evidence type="ECO:0000256" key="18">
    <source>
        <dbReference type="ARBA" id="ARBA00049360"/>
    </source>
</evidence>
<dbReference type="GO" id="GO:0005524">
    <property type="term" value="F:ATP binding"/>
    <property type="evidence" value="ECO:0007669"/>
    <property type="project" value="UniProtKB-KW"/>
</dbReference>
<proteinExistence type="inferred from homology"/>
<evidence type="ECO:0000256" key="20">
    <source>
        <dbReference type="SAM" id="MobiDB-lite"/>
    </source>
</evidence>
<dbReference type="PANTHER" id="PTHR18867">
    <property type="entry name" value="RAD50"/>
    <property type="match status" value="1"/>
</dbReference>
<keyword evidence="15" id="KW-0234">DNA repair</keyword>
<feature type="coiled-coil region" evidence="19">
    <location>
        <begin position="408"/>
        <end position="442"/>
    </location>
</feature>
<keyword evidence="14 19" id="KW-0175">Coiled coil</keyword>
<dbReference type="GO" id="GO:0046872">
    <property type="term" value="F:metal ion binding"/>
    <property type="evidence" value="ECO:0007669"/>
    <property type="project" value="UniProtKB-KW"/>
</dbReference>
<evidence type="ECO:0000256" key="3">
    <source>
        <dbReference type="ARBA" id="ARBA00004286"/>
    </source>
</evidence>
<feature type="region of interest" description="Disordered" evidence="20">
    <location>
        <begin position="934"/>
        <end position="962"/>
    </location>
</feature>
<sequence>MYNWHPGIVMASLNKLAIRGIRSFDDKQISVIEFFNPVTVIVGHNGSGKTTIIECLKYATTGDQPPNTRGGAFVHDPKMANEKEVKAQVKLRFFAANGTKMLAVRNLSVTAKKTGLAMKTLESILALADGNAEKGGKRGVISTKCAEMDAEIPQLLGVSKSVLENVIFCHQEDSYWPLAEPAALKKKFDDIFEATRYTKALDNIKALRKDRVAELKAEKERLESLAREKAHADKLRKRISELSSVIAEKEIEYEETKKKYDDIQESNKKLQAYAVKFREIYLEVENLEQKKENLQTDLNETRLHLTQIPGTREELESQLATFEEQMGAQRRQKKTKTDKLQDIQDELKAANKKHMDLVSEKAACDAEAANQRQRITERATMMKEIGDTFGAKGFDYDSGDRDAVLRFMSEIETMLRKHKTAIEKLQEERRTKQEEYNAKSRQLTGEFAKHQSACTSLRNQISERTTSIAKTEQELDTYQDVPSNLSIVKDDVEEKNKRVDKIREDIKAAKYDDRLSEIAEKRALAEHRRDELQSELMALNAQVELHAQLGLKRKDIKTKNSEIEHTLDTANAKFQKLFGKKAKAKTIEQEVDQFAREQDERVADCENAAIKASKLLQGAETTLSTLRQQLENFNDELKRLDRKIALEYESEHQNVEDAIKAANKEVEELHKLINTHSGSSNVYEQMLSESKRRKTCTACTRGLNDRELVVFEKQMQDLISRNSDAKQQQYKDDLEGWIEEVDRLQALRPAFMQRAKIQGDIPGLESQIEEHEQKVAEASEASNQVTFFASDDLESARRRQKDILTLKDHSKTIGRLQKEVKDLENETVAIEKDLSTTGNTKTPEDVQTEIDSHSKELKALEKESKSIQLEKDRQASVMRRLENELHALQLQEQQLQSKLKEKNNCERQIETWKQDIVDMTRKLKEAEVHVAEAQGPIDALDAEHEGQDRELERQQSSESQKYQEMRLGVDKLKAVNKTIERYIRDRKDELIQEYEEKLEQQRGNIKALSDHEAHCRKEIEAIDKAISDSDLHQANLRNNVRVRKLEQQIKDTEAAIQQYDMDEAAKARRTFEDQWPKVKKEEDRLQVSYSHIAGEISSKKSQLETWEGDLKKDFKDINKRYTDQLIRVKMADMANDDLEKYAKALDNAIMKYHGLKMEEVNDTMRHLWNKTYQGTDIDGIKIRSDVEGGASKRSYNYRVVMTKDQVEMDMRGRCSAGQKMLASIIIRLALSDSFGQNCGILALDEPTNALDTENIDALASSLVDIINERKNHANFQLIIITHDENFLRKLGQSDVMEYYWYVDLFPVSNGTHCTKQEGLS</sequence>
<comment type="cofactor">
    <cofactor evidence="1">
        <name>Zn(2+)</name>
        <dbReference type="ChEBI" id="CHEBI:29105"/>
    </cofactor>
</comment>
<evidence type="ECO:0000256" key="6">
    <source>
        <dbReference type="ARBA" id="ARBA00022454"/>
    </source>
</evidence>
<dbReference type="FunFam" id="3.40.50.300:FF:000593">
    <property type="entry name" value="DNA repair protein RAD50"/>
    <property type="match status" value="1"/>
</dbReference>
<evidence type="ECO:0000313" key="23">
    <source>
        <dbReference type="Proteomes" id="UP001383192"/>
    </source>
</evidence>
<dbReference type="GO" id="GO:0070192">
    <property type="term" value="P:chromosome organization involved in meiotic cell cycle"/>
    <property type="evidence" value="ECO:0007669"/>
    <property type="project" value="TreeGrafter"/>
</dbReference>
<dbReference type="GO" id="GO:0007004">
    <property type="term" value="P:telomere maintenance via telomerase"/>
    <property type="evidence" value="ECO:0007669"/>
    <property type="project" value="TreeGrafter"/>
</dbReference>
<feature type="compositionally biased region" description="Basic and acidic residues" evidence="20">
    <location>
        <begin position="941"/>
        <end position="962"/>
    </location>
</feature>
<evidence type="ECO:0000256" key="4">
    <source>
        <dbReference type="ARBA" id="ARBA00009439"/>
    </source>
</evidence>
<keyword evidence="13" id="KW-0460">Magnesium</keyword>
<dbReference type="InterPro" id="IPR038729">
    <property type="entry name" value="Rad50/SbcC_AAA"/>
</dbReference>
<keyword evidence="6" id="KW-0158">Chromosome</keyword>
<organism evidence="22 23">
    <name type="scientific">Paramarasmius palmivorus</name>
    <dbReference type="NCBI Taxonomy" id="297713"/>
    <lineage>
        <taxon>Eukaryota</taxon>
        <taxon>Fungi</taxon>
        <taxon>Dikarya</taxon>
        <taxon>Basidiomycota</taxon>
        <taxon>Agaricomycotina</taxon>
        <taxon>Agaricomycetes</taxon>
        <taxon>Agaricomycetidae</taxon>
        <taxon>Agaricales</taxon>
        <taxon>Marasmiineae</taxon>
        <taxon>Marasmiaceae</taxon>
        <taxon>Paramarasmius</taxon>
    </lineage>
</organism>
<dbReference type="FunFam" id="3.40.50.300:FF:001195">
    <property type="entry name" value="DNA repair protein rad50"/>
    <property type="match status" value="1"/>
</dbReference>
<keyword evidence="12" id="KW-0067">ATP-binding</keyword>
<dbReference type="Pfam" id="PF13558">
    <property type="entry name" value="SbcC_Walker_B"/>
    <property type="match status" value="1"/>
</dbReference>
<dbReference type="GO" id="GO:0006303">
    <property type="term" value="P:double-strand break repair via nonhomologous end joining"/>
    <property type="evidence" value="ECO:0007669"/>
    <property type="project" value="UniProtKB-ARBA"/>
</dbReference>